<dbReference type="NCBIfam" id="TIGR00831">
    <property type="entry name" value="a_cpa1"/>
    <property type="match status" value="1"/>
</dbReference>
<accession>A0A0B1QB70</accession>
<keyword evidence="4 10" id="KW-0812">Transmembrane</keyword>
<keyword evidence="6 10" id="KW-0915">Sodium</keyword>
<reference evidence="12 13" key="1">
    <citation type="submission" date="2014-09" db="EMBL/GenBank/DDBJ databases">
        <title>Isolation and characterization of Aurantimonas altamirensis ON-56566 from clinical sample following a dog bite.</title>
        <authorList>
            <person name="Eshaghi A."/>
            <person name="Li A."/>
            <person name="Shahinas D."/>
            <person name="Bahn P."/>
            <person name="Kus J.V."/>
            <person name="Patel S.N."/>
        </authorList>
    </citation>
    <scope>NUCLEOTIDE SEQUENCE [LARGE SCALE GENOMIC DNA]</scope>
    <source>
        <strain evidence="12 13">ON-56566</strain>
    </source>
</reference>
<evidence type="ECO:0000256" key="4">
    <source>
        <dbReference type="ARBA" id="ARBA00022692"/>
    </source>
</evidence>
<dbReference type="AlphaFoldDB" id="A0A0B1QB70"/>
<feature type="transmembrane region" description="Helical" evidence="10">
    <location>
        <begin position="113"/>
        <end position="135"/>
    </location>
</feature>
<evidence type="ECO:0000256" key="8">
    <source>
        <dbReference type="ARBA" id="ARBA00023136"/>
    </source>
</evidence>
<evidence type="ECO:0000256" key="10">
    <source>
        <dbReference type="RuleBase" id="RU366002"/>
    </source>
</evidence>
<dbReference type="STRING" id="370622.LA66_05625"/>
<evidence type="ECO:0000313" key="12">
    <source>
        <dbReference type="EMBL" id="KHJ56085.1"/>
    </source>
</evidence>
<dbReference type="Pfam" id="PF00999">
    <property type="entry name" value="Na_H_Exchanger"/>
    <property type="match status" value="1"/>
</dbReference>
<proteinExistence type="inferred from homology"/>
<evidence type="ECO:0000259" key="11">
    <source>
        <dbReference type="Pfam" id="PF00999"/>
    </source>
</evidence>
<evidence type="ECO:0000256" key="3">
    <source>
        <dbReference type="ARBA" id="ARBA00022475"/>
    </source>
</evidence>
<feature type="transmembrane region" description="Helical" evidence="10">
    <location>
        <begin position="84"/>
        <end position="107"/>
    </location>
</feature>
<keyword evidence="7 10" id="KW-0406">Ion transport</keyword>
<dbReference type="GO" id="GO:0015385">
    <property type="term" value="F:sodium:proton antiporter activity"/>
    <property type="evidence" value="ECO:0007669"/>
    <property type="project" value="InterPro"/>
</dbReference>
<keyword evidence="10" id="KW-0997">Cell inner membrane</keyword>
<feature type="transmembrane region" description="Helical" evidence="10">
    <location>
        <begin position="183"/>
        <end position="202"/>
    </location>
</feature>
<keyword evidence="8 10" id="KW-0472">Membrane</keyword>
<protein>
    <submittedName>
        <fullName evidence="12">Sodium:proton antiporter</fullName>
    </submittedName>
</protein>
<keyword evidence="5 10" id="KW-1133">Transmembrane helix</keyword>
<dbReference type="EMBL" id="JRFJ01000001">
    <property type="protein sequence ID" value="KHJ56085.1"/>
    <property type="molecule type" value="Genomic_DNA"/>
</dbReference>
<comment type="caution">
    <text evidence="12">The sequence shown here is derived from an EMBL/GenBank/DDBJ whole genome shotgun (WGS) entry which is preliminary data.</text>
</comment>
<comment type="caution">
    <text evidence="10">Lacks conserved residue(s) required for the propagation of feature annotation.</text>
</comment>
<dbReference type="InterPro" id="IPR006153">
    <property type="entry name" value="Cation/H_exchanger_TM"/>
</dbReference>
<evidence type="ECO:0000256" key="1">
    <source>
        <dbReference type="ARBA" id="ARBA00004651"/>
    </source>
</evidence>
<dbReference type="InterPro" id="IPR018422">
    <property type="entry name" value="Cation/H_exchanger_CPA1"/>
</dbReference>
<dbReference type="GO" id="GO:0098719">
    <property type="term" value="P:sodium ion import across plasma membrane"/>
    <property type="evidence" value="ECO:0007669"/>
    <property type="project" value="TreeGrafter"/>
</dbReference>
<dbReference type="RefSeq" id="WP_039189434.1">
    <property type="nucleotide sequence ID" value="NZ_JRFJ01000001.1"/>
</dbReference>
<keyword evidence="3" id="KW-1003">Cell membrane</keyword>
<comment type="function">
    <text evidence="10">Na(+)/H(+) antiporter that extrudes sodium in exchange for external protons.</text>
</comment>
<feature type="transmembrane region" description="Helical" evidence="10">
    <location>
        <begin position="312"/>
        <end position="337"/>
    </location>
</feature>
<evidence type="ECO:0000256" key="5">
    <source>
        <dbReference type="ARBA" id="ARBA00022989"/>
    </source>
</evidence>
<name>A0A0B1QB70_9HYPH</name>
<dbReference type="Proteomes" id="UP000030826">
    <property type="component" value="Unassembled WGS sequence"/>
</dbReference>
<keyword evidence="2 10" id="KW-0813">Transport</keyword>
<gene>
    <name evidence="12" type="ORF">LA66_05625</name>
</gene>
<evidence type="ECO:0000256" key="9">
    <source>
        <dbReference type="ARBA" id="ARBA00023201"/>
    </source>
</evidence>
<feature type="transmembrane region" description="Helical" evidence="10">
    <location>
        <begin position="395"/>
        <end position="421"/>
    </location>
</feature>
<dbReference type="Gene3D" id="6.10.140.1330">
    <property type="match status" value="1"/>
</dbReference>
<sequence>MESVLPVLVLLVAVAISGTVTRALPLPIPLPLVQIALGATISASFDFGIILQPEIFMLLFLPPLLFLDGWRIPKDGLFHDARTILALAFGLVVFTVVGLGFFLNWLIPSMPLAVAFALAAVVSPTDPVAVSAIASRTPIPMRLMHILEGESLLNDASGLVCMRFAVAAAATGTFSLAGAFGSLVWMSVGGLAVGIVLTYAITQAKRFTSLRYGEETGSQILISLLTPFGAYLLAEHLGCSGILAAVGAGISMSYVEQWGQALAMTRVRRASFWDTVQFAANGMTFVILGEQLPRIVDGAARVVRETGHHQPAWLAIYILAMTLGLVLLRFVWTWTALRFTMFRAARRGHSVTAPNWRLVVATALAGVRGSITLAGVMSLPLLLPDGSPFPARDLAIFLAAGVIILSLVIASVGLPTVLSGLHLPPEPTHRKEEDRARLAAAQAGMKAVETAQYRLSGKSADEADVYADAAAHIMDVYRQRLQRGSSTGEDAEAMRRMEAIERDLRLAGIEAERDTFYHLTRTHRLPEDIMRKLVRELDLLETRLRGG</sequence>
<dbReference type="GO" id="GO:0051453">
    <property type="term" value="P:regulation of intracellular pH"/>
    <property type="evidence" value="ECO:0007669"/>
    <property type="project" value="TreeGrafter"/>
</dbReference>
<feature type="domain" description="Cation/H+ exchanger transmembrane" evidence="11">
    <location>
        <begin position="14"/>
        <end position="418"/>
    </location>
</feature>
<comment type="subcellular location">
    <subcellularLocation>
        <location evidence="10">Cell inner membrane</location>
        <topology evidence="10">Multi-pass membrane protein</topology>
    </subcellularLocation>
    <subcellularLocation>
        <location evidence="1">Cell membrane</location>
        <topology evidence="1">Multi-pass membrane protein</topology>
    </subcellularLocation>
</comment>
<comment type="similarity">
    <text evidence="10">Belongs to the monovalent cation:proton antiporter 1 (CPA1) transporter (TC 2.A.36) family.</text>
</comment>
<evidence type="ECO:0000256" key="7">
    <source>
        <dbReference type="ARBA" id="ARBA00023065"/>
    </source>
</evidence>
<dbReference type="GO" id="GO:0005886">
    <property type="term" value="C:plasma membrane"/>
    <property type="evidence" value="ECO:0007669"/>
    <property type="project" value="UniProtKB-SubCell"/>
</dbReference>
<dbReference type="OrthoDB" id="9809206at2"/>
<feature type="transmembrane region" description="Helical" evidence="10">
    <location>
        <begin position="47"/>
        <end position="72"/>
    </location>
</feature>
<keyword evidence="9 10" id="KW-0739">Sodium transport</keyword>
<dbReference type="InterPro" id="IPR004705">
    <property type="entry name" value="Cation/H_exchanger_CPA1_bac"/>
</dbReference>
<evidence type="ECO:0000256" key="6">
    <source>
        <dbReference type="ARBA" id="ARBA00023053"/>
    </source>
</evidence>
<dbReference type="PANTHER" id="PTHR10110:SF86">
    <property type="entry name" value="SODIUM_HYDROGEN EXCHANGER 7"/>
    <property type="match status" value="1"/>
</dbReference>
<dbReference type="GO" id="GO:0015386">
    <property type="term" value="F:potassium:proton antiporter activity"/>
    <property type="evidence" value="ECO:0007669"/>
    <property type="project" value="TreeGrafter"/>
</dbReference>
<evidence type="ECO:0000256" key="2">
    <source>
        <dbReference type="ARBA" id="ARBA00022448"/>
    </source>
</evidence>
<dbReference type="PANTHER" id="PTHR10110">
    <property type="entry name" value="SODIUM/HYDROGEN EXCHANGER"/>
    <property type="match status" value="1"/>
</dbReference>
<organism evidence="12 13">
    <name type="scientific">Aureimonas altamirensis</name>
    <dbReference type="NCBI Taxonomy" id="370622"/>
    <lineage>
        <taxon>Bacteria</taxon>
        <taxon>Pseudomonadati</taxon>
        <taxon>Pseudomonadota</taxon>
        <taxon>Alphaproteobacteria</taxon>
        <taxon>Hyphomicrobiales</taxon>
        <taxon>Aurantimonadaceae</taxon>
        <taxon>Aureimonas</taxon>
    </lineage>
</organism>
<feature type="transmembrane region" description="Helical" evidence="10">
    <location>
        <begin position="358"/>
        <end position="383"/>
    </location>
</feature>
<evidence type="ECO:0000313" key="13">
    <source>
        <dbReference type="Proteomes" id="UP000030826"/>
    </source>
</evidence>
<keyword evidence="10" id="KW-0050">Antiport</keyword>